<sequence>MAPEQLVRRHLAVRRRLLAAETERDDLSANLRRLAGVHEKLEGELREAGGVGDEDAKDAQRELDDHALATIDVDKESLIERHLLAISKLTATEAECASLAATAEGVEEKNCELRAEIRRRKYARLGGDSARIDVGRVAQDTGHDDDDDARLRVDATRNASPPARPSSPPLIIRAAEESGMPFTLADAMAPCDEARVVVDEDGGTVIHVNAAWEQLCGYSAEECVGVDLKELIECPDSEEALFKALVTAVKQQGACAEARLTGYRKDGSEFIARLRVSPLYCERTNKRSFVGVMTLSRSTHNSDDDLPAAAEKNSNSPPPRTASLSPPLPVRQENGKVYVGGDPNCLAPPLKRKLSPPTPENEEIDGVAKTRSNGHADGVTNGLAINERLTRSTRNRSGGTR</sequence>
<dbReference type="CDD" id="cd00130">
    <property type="entry name" value="PAS"/>
    <property type="match status" value="1"/>
</dbReference>
<proteinExistence type="predicted"/>
<dbReference type="PROSITE" id="PS50112">
    <property type="entry name" value="PAS"/>
    <property type="match status" value="1"/>
</dbReference>
<keyword evidence="1" id="KW-0157">Chromophore</keyword>
<keyword evidence="1" id="KW-0675">Receptor</keyword>
<dbReference type="SMART" id="SM00091">
    <property type="entry name" value="PAS"/>
    <property type="match status" value="1"/>
</dbReference>
<dbReference type="Proteomes" id="UP000002009">
    <property type="component" value="Chromosome 11"/>
</dbReference>
<evidence type="ECO:0000256" key="1">
    <source>
        <dbReference type="ARBA" id="ARBA00022543"/>
    </source>
</evidence>
<dbReference type="InterPro" id="IPR000014">
    <property type="entry name" value="PAS"/>
</dbReference>
<evidence type="ECO:0000259" key="4">
    <source>
        <dbReference type="PROSITE" id="PS50112"/>
    </source>
</evidence>
<dbReference type="SUPFAM" id="SSF55785">
    <property type="entry name" value="PYP-like sensor domain (PAS domain)"/>
    <property type="match status" value="1"/>
</dbReference>
<evidence type="ECO:0000313" key="6">
    <source>
        <dbReference type="Proteomes" id="UP000002009"/>
    </source>
</evidence>
<dbReference type="Gene3D" id="3.30.450.20">
    <property type="entry name" value="PAS domain"/>
    <property type="match status" value="1"/>
</dbReference>
<protein>
    <recommendedName>
        <fullName evidence="4">PAS domain-containing protein</fullName>
    </recommendedName>
</protein>
<keyword evidence="1" id="KW-0600">Photoreceptor protein</keyword>
<accession>C1EEA3</accession>
<dbReference type="OrthoDB" id="432483at2759"/>
<organism evidence="5 6">
    <name type="scientific">Micromonas commoda (strain RCC299 / NOUM17 / CCMP2709)</name>
    <name type="common">Picoplanktonic green alga</name>
    <dbReference type="NCBI Taxonomy" id="296587"/>
    <lineage>
        <taxon>Eukaryota</taxon>
        <taxon>Viridiplantae</taxon>
        <taxon>Chlorophyta</taxon>
        <taxon>Mamiellophyceae</taxon>
        <taxon>Mamiellales</taxon>
        <taxon>Mamiellaceae</taxon>
        <taxon>Micromonas</taxon>
    </lineage>
</organism>
<dbReference type="Pfam" id="PF13426">
    <property type="entry name" value="PAS_9"/>
    <property type="match status" value="1"/>
</dbReference>
<dbReference type="AlphaFoldDB" id="C1EEA3"/>
<dbReference type="eggNOG" id="ENOG502SBIZ">
    <property type="taxonomic scope" value="Eukaryota"/>
</dbReference>
<gene>
    <name evidence="5" type="ORF">MICPUN_62553</name>
</gene>
<reference evidence="5 6" key="1">
    <citation type="journal article" date="2009" name="Science">
        <title>Green evolution and dynamic adaptations revealed by genomes of the marine picoeukaryotes Micromonas.</title>
        <authorList>
            <person name="Worden A.Z."/>
            <person name="Lee J.H."/>
            <person name="Mock T."/>
            <person name="Rouze P."/>
            <person name="Simmons M.P."/>
            <person name="Aerts A.L."/>
            <person name="Allen A.E."/>
            <person name="Cuvelier M.L."/>
            <person name="Derelle E."/>
            <person name="Everett M.V."/>
            <person name="Foulon E."/>
            <person name="Grimwood J."/>
            <person name="Gundlach H."/>
            <person name="Henrissat B."/>
            <person name="Napoli C."/>
            <person name="McDonald S.M."/>
            <person name="Parker M.S."/>
            <person name="Rombauts S."/>
            <person name="Salamov A."/>
            <person name="Von Dassow P."/>
            <person name="Badger J.H."/>
            <person name="Coutinho P.M."/>
            <person name="Demir E."/>
            <person name="Dubchak I."/>
            <person name="Gentemann C."/>
            <person name="Eikrem W."/>
            <person name="Gready J.E."/>
            <person name="John U."/>
            <person name="Lanier W."/>
            <person name="Lindquist E.A."/>
            <person name="Lucas S."/>
            <person name="Mayer K.F."/>
            <person name="Moreau H."/>
            <person name="Not F."/>
            <person name="Otillar R."/>
            <person name="Panaud O."/>
            <person name="Pangilinan J."/>
            <person name="Paulsen I."/>
            <person name="Piegu B."/>
            <person name="Poliakov A."/>
            <person name="Robbens S."/>
            <person name="Schmutz J."/>
            <person name="Toulza E."/>
            <person name="Wyss T."/>
            <person name="Zelensky A."/>
            <person name="Zhou K."/>
            <person name="Armbrust E.V."/>
            <person name="Bhattacharya D."/>
            <person name="Goodenough U.W."/>
            <person name="Van de Peer Y."/>
            <person name="Grigoriev I.V."/>
        </authorList>
    </citation>
    <scope>NUCLEOTIDE SEQUENCE [LARGE SCALE GENOMIC DNA]</scope>
    <source>
        <strain evidence="6">RCC299 / NOUM17</strain>
    </source>
</reference>
<dbReference type="EMBL" id="CP001330">
    <property type="protein sequence ID" value="ACO66501.1"/>
    <property type="molecule type" value="Genomic_DNA"/>
</dbReference>
<dbReference type="NCBIfam" id="TIGR00229">
    <property type="entry name" value="sensory_box"/>
    <property type="match status" value="1"/>
</dbReference>
<name>C1EEA3_MICCC</name>
<dbReference type="InParanoid" id="C1EEA3"/>
<dbReference type="KEGG" id="mis:MICPUN_62553"/>
<feature type="domain" description="PAS" evidence="4">
    <location>
        <begin position="196"/>
        <end position="252"/>
    </location>
</feature>
<feature type="region of interest" description="Disordered" evidence="3">
    <location>
        <begin position="297"/>
        <end position="401"/>
    </location>
</feature>
<keyword evidence="6" id="KW-1185">Reference proteome</keyword>
<keyword evidence="2" id="KW-0716">Sensory transduction</keyword>
<dbReference type="GO" id="GO:0009881">
    <property type="term" value="F:photoreceptor activity"/>
    <property type="evidence" value="ECO:0007669"/>
    <property type="project" value="UniProtKB-KW"/>
</dbReference>
<evidence type="ECO:0000256" key="3">
    <source>
        <dbReference type="SAM" id="MobiDB-lite"/>
    </source>
</evidence>
<evidence type="ECO:0000256" key="2">
    <source>
        <dbReference type="ARBA" id="ARBA00022606"/>
    </source>
</evidence>
<dbReference type="RefSeq" id="XP_002505243.1">
    <property type="nucleotide sequence ID" value="XM_002505197.1"/>
</dbReference>
<dbReference type="InterPro" id="IPR035965">
    <property type="entry name" value="PAS-like_dom_sf"/>
</dbReference>
<dbReference type="GeneID" id="8247364"/>
<evidence type="ECO:0000313" key="5">
    <source>
        <dbReference type="EMBL" id="ACO66501.1"/>
    </source>
</evidence>